<reference evidence="5" key="1">
    <citation type="journal article" date="2023" name="G3 (Bethesda)">
        <title>Whole genome assembly and annotation of the endangered Caribbean coral Acropora cervicornis.</title>
        <authorList>
            <person name="Selwyn J.D."/>
            <person name="Vollmer S.V."/>
        </authorList>
    </citation>
    <scope>NUCLEOTIDE SEQUENCE</scope>
    <source>
        <strain evidence="5">K2</strain>
    </source>
</reference>
<feature type="binding site" evidence="4">
    <location>
        <position position="192"/>
    </location>
    <ligand>
        <name>Mg(2+)</name>
        <dbReference type="ChEBI" id="CHEBI:18420"/>
    </ligand>
</feature>
<dbReference type="CDD" id="cd16012">
    <property type="entry name" value="ALP"/>
    <property type="match status" value="1"/>
</dbReference>
<evidence type="ECO:0000313" key="5">
    <source>
        <dbReference type="EMBL" id="KAK2570593.1"/>
    </source>
</evidence>
<dbReference type="EMBL" id="JARQWQ010000007">
    <property type="protein sequence ID" value="KAK2570593.1"/>
    <property type="molecule type" value="Genomic_DNA"/>
</dbReference>
<comment type="cofactor">
    <cofactor evidence="4">
        <name>Mg(2+)</name>
        <dbReference type="ChEBI" id="CHEBI:18420"/>
    </cofactor>
    <text evidence="4">Binds 1 Mg(2+) ion.</text>
</comment>
<feature type="binding site" evidence="4">
    <location>
        <position position="190"/>
    </location>
    <ligand>
        <name>Mg(2+)</name>
        <dbReference type="ChEBI" id="CHEBI:18420"/>
    </ligand>
</feature>
<evidence type="ECO:0000256" key="1">
    <source>
        <dbReference type="ARBA" id="ARBA00012647"/>
    </source>
</evidence>
<feature type="binding site" evidence="4">
    <location>
        <position position="44"/>
    </location>
    <ligand>
        <name>Mg(2+)</name>
        <dbReference type="ChEBI" id="CHEBI:18420"/>
    </ligand>
</feature>
<dbReference type="GO" id="GO:0004035">
    <property type="term" value="F:alkaline phosphatase activity"/>
    <property type="evidence" value="ECO:0007669"/>
    <property type="project" value="UniProtKB-EC"/>
</dbReference>
<dbReference type="GO" id="GO:0046872">
    <property type="term" value="F:metal ion binding"/>
    <property type="evidence" value="ECO:0007669"/>
    <property type="project" value="UniProtKB-KW"/>
</dbReference>
<reference evidence="5" key="2">
    <citation type="journal article" date="2023" name="Science">
        <title>Genomic signatures of disease resistance in endangered staghorn corals.</title>
        <authorList>
            <person name="Vollmer S.V."/>
            <person name="Selwyn J.D."/>
            <person name="Despard B.A."/>
            <person name="Roesel C.L."/>
        </authorList>
    </citation>
    <scope>NUCLEOTIDE SEQUENCE</scope>
    <source>
        <strain evidence="5">K2</strain>
    </source>
</reference>
<evidence type="ECO:0000256" key="4">
    <source>
        <dbReference type="PIRSR" id="PIRSR601952-2"/>
    </source>
</evidence>
<feature type="active site" description="Phosphoserine intermediate" evidence="3">
    <location>
        <position position="94"/>
    </location>
</feature>
<protein>
    <recommendedName>
        <fullName evidence="1">alkaline phosphatase</fullName>
        <ecNumber evidence="1">3.1.3.1</ecNumber>
    </recommendedName>
</protein>
<keyword evidence="4" id="KW-0862">Zinc</keyword>
<feature type="binding site" evidence="4">
    <location>
        <position position="356"/>
    </location>
    <ligand>
        <name>Zn(2+)</name>
        <dbReference type="ChEBI" id="CHEBI:29105"/>
        <label>2</label>
    </ligand>
</feature>
<organism evidence="5 6">
    <name type="scientific">Acropora cervicornis</name>
    <name type="common">Staghorn coral</name>
    <dbReference type="NCBI Taxonomy" id="6130"/>
    <lineage>
        <taxon>Eukaryota</taxon>
        <taxon>Metazoa</taxon>
        <taxon>Cnidaria</taxon>
        <taxon>Anthozoa</taxon>
        <taxon>Hexacorallia</taxon>
        <taxon>Scleractinia</taxon>
        <taxon>Astrocoeniina</taxon>
        <taxon>Acroporidae</taxon>
        <taxon>Acropora</taxon>
    </lineage>
</organism>
<name>A0AAD9R0E7_ACRCE</name>
<dbReference type="EC" id="3.1.3.1" evidence="1"/>
<evidence type="ECO:0000313" key="6">
    <source>
        <dbReference type="Proteomes" id="UP001249851"/>
    </source>
</evidence>
<dbReference type="Gene3D" id="3.40.720.10">
    <property type="entry name" value="Alkaline Phosphatase, subunit A"/>
    <property type="match status" value="2"/>
</dbReference>
<comment type="cofactor">
    <cofactor evidence="4">
        <name>Zn(2+)</name>
        <dbReference type="ChEBI" id="CHEBI:29105"/>
    </cofactor>
    <text evidence="4">Binds 2 Zn(2+) ions.</text>
</comment>
<evidence type="ECO:0000256" key="3">
    <source>
        <dbReference type="PIRSR" id="PIRSR601952-1"/>
    </source>
</evidence>
<sequence>VTDDLFRNQDNNQWYIDGVKLIEDNLKIKPNTNTAKSAILFLGDGMGISTITATRFLVGQSKGKQGEETVLSWELFPWTALAKTYAVNLQGTDSARYEQLSTRSSVEVDNGKGDEDRVSFSCDAGYQEPMRLPQVLILLEIPLGILGVDEGVQRKRCESLEAKKRVVSILTLAEEAGMSTGIVTTARVSHATPASAYAYSADRDWESDKDLKSKVLDDGTKCQDIAKQLVDFPHGNGMEVVFGGGRRKFLHQNQSDPEYPSKMGERLDGKDLIQQWLDKHENSKYVWNQTGFDQIDPQKVDHVIGLFEYSHMQYEVERPNDTAGEPSIKEMVDKAIKILKKNPKGYFLLVEAGRIDHGHHDGKAVKALNDAKAMNEAVENAMKLVDEETLITVTADHSHVFTIGGYPKRGNPVFGLIKQVDDQFTLSADGNPYTTLGYADGPGGLNGSRPNITSEDTADKDYLQQATVLLDYESHASEDVGIFADGPGAYLFHGVVEQQYVFHVMDYALCLSESKQKSCERHISRGGKPRTSSEAFVMAAPSLHTLFLTTALVFLQLFSSQN</sequence>
<feature type="binding site" evidence="4">
    <location>
        <position position="396"/>
    </location>
    <ligand>
        <name>Zn(2+)</name>
        <dbReference type="ChEBI" id="CHEBI:29105"/>
        <label>2</label>
    </ligand>
</feature>
<keyword evidence="4" id="KW-0460">Magnesium</keyword>
<dbReference type="InterPro" id="IPR001952">
    <property type="entry name" value="Alkaline_phosphatase"/>
</dbReference>
<dbReference type="SMART" id="SM00098">
    <property type="entry name" value="alkPPc"/>
    <property type="match status" value="1"/>
</dbReference>
<dbReference type="AlphaFoldDB" id="A0AAD9R0E7"/>
<feature type="binding site" evidence="4">
    <location>
        <position position="351"/>
    </location>
    <ligand>
        <name>Mg(2+)</name>
        <dbReference type="ChEBI" id="CHEBI:18420"/>
    </ligand>
</feature>
<keyword evidence="6" id="KW-1185">Reference proteome</keyword>
<dbReference type="SUPFAM" id="SSF53649">
    <property type="entry name" value="Alkaline phosphatase-like"/>
    <property type="match status" value="1"/>
</dbReference>
<feature type="binding site" evidence="4">
    <location>
        <position position="397"/>
    </location>
    <ligand>
        <name>Zn(2+)</name>
        <dbReference type="ChEBI" id="CHEBI:29105"/>
        <label>2</label>
    </ligand>
</feature>
<accession>A0AAD9R0E7</accession>
<dbReference type="InterPro" id="IPR017850">
    <property type="entry name" value="Alkaline_phosphatase_core_sf"/>
</dbReference>
<dbReference type="PANTHER" id="PTHR11596">
    <property type="entry name" value="ALKALINE PHOSPHATASE"/>
    <property type="match status" value="1"/>
</dbReference>
<feature type="binding site" evidence="4">
    <location>
        <position position="360"/>
    </location>
    <ligand>
        <name>Zn(2+)</name>
        <dbReference type="ChEBI" id="CHEBI:29105"/>
        <label>2</label>
    </ligand>
</feature>
<keyword evidence="4" id="KW-0479">Metal-binding</keyword>
<feature type="binding site" evidence="4">
    <location>
        <position position="475"/>
    </location>
    <ligand>
        <name>Zn(2+)</name>
        <dbReference type="ChEBI" id="CHEBI:29105"/>
        <label>2</label>
    </ligand>
</feature>
<evidence type="ECO:0000256" key="2">
    <source>
        <dbReference type="ARBA" id="ARBA00022553"/>
    </source>
</evidence>
<proteinExistence type="predicted"/>
<feature type="binding site" evidence="4">
    <location>
        <position position="44"/>
    </location>
    <ligand>
        <name>Zn(2+)</name>
        <dbReference type="ChEBI" id="CHEBI:29105"/>
        <label>2</label>
    </ligand>
</feature>
<dbReference type="Pfam" id="PF00245">
    <property type="entry name" value="Alk_phosphatase"/>
    <property type="match status" value="1"/>
</dbReference>
<dbReference type="Proteomes" id="UP001249851">
    <property type="component" value="Unassembled WGS sequence"/>
</dbReference>
<dbReference type="PANTHER" id="PTHR11596:SF5">
    <property type="entry name" value="ALKALINE PHOSPHATASE"/>
    <property type="match status" value="1"/>
</dbReference>
<gene>
    <name evidence="5" type="ORF">P5673_004276</name>
</gene>
<comment type="caution">
    <text evidence="5">The sequence shown here is derived from an EMBL/GenBank/DDBJ whole genome shotgun (WGS) entry which is preliminary data.</text>
</comment>
<feature type="non-terminal residue" evidence="5">
    <location>
        <position position="562"/>
    </location>
</feature>
<keyword evidence="2" id="KW-0597">Phosphoprotein</keyword>